<keyword evidence="4" id="KW-0349">Heme</keyword>
<keyword evidence="6" id="KW-0479">Metal-binding</keyword>
<dbReference type="PANTHER" id="PTHR10106:SF15">
    <property type="entry name" value="TRANSMEMBRANE ASCORBATE FERRIREDUCTASE 3-RELATED"/>
    <property type="match status" value="1"/>
</dbReference>
<evidence type="ECO:0000256" key="7">
    <source>
        <dbReference type="ARBA" id="ARBA00022982"/>
    </source>
</evidence>
<dbReference type="Gene3D" id="1.20.120.1770">
    <property type="match status" value="1"/>
</dbReference>
<dbReference type="GO" id="GO:0046872">
    <property type="term" value="F:metal ion binding"/>
    <property type="evidence" value="ECO:0007669"/>
    <property type="project" value="UniProtKB-KW"/>
</dbReference>
<dbReference type="InterPro" id="IPR006593">
    <property type="entry name" value="Cyt_b561/ferric_Rdtase_TM"/>
</dbReference>
<dbReference type="Proteomes" id="UP001141806">
    <property type="component" value="Unassembled WGS sequence"/>
</dbReference>
<dbReference type="Pfam" id="PF03188">
    <property type="entry name" value="Cytochrom_B561"/>
    <property type="match status" value="1"/>
</dbReference>
<dbReference type="EMBL" id="JAMYWD010000004">
    <property type="protein sequence ID" value="KAJ4974320.1"/>
    <property type="molecule type" value="Genomic_DNA"/>
</dbReference>
<feature type="transmembrane region" description="Helical" evidence="11">
    <location>
        <begin position="76"/>
        <end position="97"/>
    </location>
</feature>
<dbReference type="InterPro" id="IPR043205">
    <property type="entry name" value="CYB561/CYBRD1-like"/>
</dbReference>
<evidence type="ECO:0000256" key="8">
    <source>
        <dbReference type="ARBA" id="ARBA00022989"/>
    </source>
</evidence>
<comment type="caution">
    <text evidence="13">The sequence shown here is derived from an EMBL/GenBank/DDBJ whole genome shotgun (WGS) entry which is preliminary data.</text>
</comment>
<feature type="transmembrane region" description="Helical" evidence="11">
    <location>
        <begin position="47"/>
        <end position="64"/>
    </location>
</feature>
<comment type="subcellular location">
    <subcellularLocation>
        <location evidence="2">Membrane</location>
        <topology evidence="2">Multi-pass membrane protein</topology>
    </subcellularLocation>
</comment>
<feature type="transmembrane region" description="Helical" evidence="11">
    <location>
        <begin position="7"/>
        <end position="27"/>
    </location>
</feature>
<sequence length="214" mass="24327">MAYFTTVLAHFFGILALILLLVWILHFRGEIDLDNNEASHIFNVHPFLMYFGFVFFAGEAIMAYKTFNVEHKVQKFAHMSLHVIAIVLGIVGIYAAFKYHHKQGITNMYSLHSWLGLATFILYGLQWLFGFVNFWIRGTYDSTRRSYLPLHMTFGRILLFMAICTAETGLIQVSAMLGLQIGTESRLVNFTGLAILLFGIAVELSVSYALAIRL</sequence>
<keyword evidence="3" id="KW-0813">Transport</keyword>
<evidence type="ECO:0000256" key="2">
    <source>
        <dbReference type="ARBA" id="ARBA00004141"/>
    </source>
</evidence>
<keyword evidence="14" id="KW-1185">Reference proteome</keyword>
<accession>A0A9Q0QW62</accession>
<evidence type="ECO:0000256" key="6">
    <source>
        <dbReference type="ARBA" id="ARBA00022723"/>
    </source>
</evidence>
<dbReference type="OrthoDB" id="907479at2759"/>
<evidence type="ECO:0000313" key="13">
    <source>
        <dbReference type="EMBL" id="KAJ4974320.1"/>
    </source>
</evidence>
<keyword evidence="9" id="KW-0408">Iron</keyword>
<keyword evidence="7" id="KW-0249">Electron transport</keyword>
<proteinExistence type="predicted"/>
<keyword evidence="10 11" id="KW-0472">Membrane</keyword>
<evidence type="ECO:0000313" key="14">
    <source>
        <dbReference type="Proteomes" id="UP001141806"/>
    </source>
</evidence>
<evidence type="ECO:0000256" key="4">
    <source>
        <dbReference type="ARBA" id="ARBA00022617"/>
    </source>
</evidence>
<dbReference type="GO" id="GO:0016020">
    <property type="term" value="C:membrane"/>
    <property type="evidence" value="ECO:0007669"/>
    <property type="project" value="UniProtKB-SubCell"/>
</dbReference>
<evidence type="ECO:0000256" key="11">
    <source>
        <dbReference type="SAM" id="Phobius"/>
    </source>
</evidence>
<name>A0A9Q0QW62_9MAGN</name>
<feature type="transmembrane region" description="Helical" evidence="11">
    <location>
        <begin position="157"/>
        <end position="181"/>
    </location>
</feature>
<protein>
    <recommendedName>
        <fullName evidence="12">Cytochrome b561 domain-containing protein</fullName>
    </recommendedName>
</protein>
<gene>
    <name evidence="13" type="ORF">NE237_007494</name>
</gene>
<reference evidence="13" key="1">
    <citation type="journal article" date="2023" name="Plant J.">
        <title>The genome of the king protea, Protea cynaroides.</title>
        <authorList>
            <person name="Chang J."/>
            <person name="Duong T.A."/>
            <person name="Schoeman C."/>
            <person name="Ma X."/>
            <person name="Roodt D."/>
            <person name="Barker N."/>
            <person name="Li Z."/>
            <person name="Van de Peer Y."/>
            <person name="Mizrachi E."/>
        </authorList>
    </citation>
    <scope>NUCLEOTIDE SEQUENCE</scope>
    <source>
        <tissue evidence="13">Young leaves</tissue>
    </source>
</reference>
<dbReference type="PANTHER" id="PTHR10106">
    <property type="entry name" value="CYTOCHROME B561-RELATED"/>
    <property type="match status" value="1"/>
</dbReference>
<evidence type="ECO:0000259" key="12">
    <source>
        <dbReference type="PROSITE" id="PS50939"/>
    </source>
</evidence>
<feature type="transmembrane region" description="Helical" evidence="11">
    <location>
        <begin position="187"/>
        <end position="211"/>
    </location>
</feature>
<dbReference type="SMART" id="SM00665">
    <property type="entry name" value="B561"/>
    <property type="match status" value="1"/>
</dbReference>
<feature type="transmembrane region" description="Helical" evidence="11">
    <location>
        <begin position="117"/>
        <end position="136"/>
    </location>
</feature>
<evidence type="ECO:0000256" key="5">
    <source>
        <dbReference type="ARBA" id="ARBA00022692"/>
    </source>
</evidence>
<evidence type="ECO:0000256" key="3">
    <source>
        <dbReference type="ARBA" id="ARBA00022448"/>
    </source>
</evidence>
<keyword evidence="5 11" id="KW-0812">Transmembrane</keyword>
<keyword evidence="8 11" id="KW-1133">Transmembrane helix</keyword>
<dbReference type="AlphaFoldDB" id="A0A9Q0QW62"/>
<evidence type="ECO:0000256" key="10">
    <source>
        <dbReference type="ARBA" id="ARBA00023136"/>
    </source>
</evidence>
<feature type="domain" description="Cytochrome b561" evidence="12">
    <location>
        <begin position="8"/>
        <end position="207"/>
    </location>
</feature>
<dbReference type="FunFam" id="1.20.120.1770:FF:000001">
    <property type="entry name" value="Cytochrome b reductase 1"/>
    <property type="match status" value="1"/>
</dbReference>
<dbReference type="PROSITE" id="PS50939">
    <property type="entry name" value="CYTOCHROME_B561"/>
    <property type="match status" value="1"/>
</dbReference>
<comment type="cofactor">
    <cofactor evidence="1">
        <name>heme b</name>
        <dbReference type="ChEBI" id="CHEBI:60344"/>
    </cofactor>
</comment>
<evidence type="ECO:0000256" key="9">
    <source>
        <dbReference type="ARBA" id="ARBA00023004"/>
    </source>
</evidence>
<dbReference type="GO" id="GO:0016491">
    <property type="term" value="F:oxidoreductase activity"/>
    <property type="evidence" value="ECO:0007669"/>
    <property type="project" value="InterPro"/>
</dbReference>
<organism evidence="13 14">
    <name type="scientific">Protea cynaroides</name>
    <dbReference type="NCBI Taxonomy" id="273540"/>
    <lineage>
        <taxon>Eukaryota</taxon>
        <taxon>Viridiplantae</taxon>
        <taxon>Streptophyta</taxon>
        <taxon>Embryophyta</taxon>
        <taxon>Tracheophyta</taxon>
        <taxon>Spermatophyta</taxon>
        <taxon>Magnoliopsida</taxon>
        <taxon>Proteales</taxon>
        <taxon>Proteaceae</taxon>
        <taxon>Protea</taxon>
    </lineage>
</organism>
<dbReference type="CDD" id="cd08766">
    <property type="entry name" value="Cyt_b561_ACYB-1_like"/>
    <property type="match status" value="1"/>
</dbReference>
<evidence type="ECO:0000256" key="1">
    <source>
        <dbReference type="ARBA" id="ARBA00001970"/>
    </source>
</evidence>